<evidence type="ECO:0000256" key="2">
    <source>
        <dbReference type="SAM" id="SignalP"/>
    </source>
</evidence>
<feature type="chain" id="PRO_5039017871" evidence="2">
    <location>
        <begin position="24"/>
        <end position="191"/>
    </location>
</feature>
<dbReference type="RefSeq" id="WP_021918773.1">
    <property type="nucleotide sequence ID" value="NZ_CAKXKJ010000006.1"/>
</dbReference>
<organism evidence="3 4">
    <name type="scientific">Evtepia gabavorous</name>
    <dbReference type="NCBI Taxonomy" id="2211183"/>
    <lineage>
        <taxon>Bacteria</taxon>
        <taxon>Bacillati</taxon>
        <taxon>Bacillota</taxon>
        <taxon>Clostridia</taxon>
        <taxon>Eubacteriales</taxon>
        <taxon>Evtepia</taxon>
    </lineage>
</organism>
<evidence type="ECO:0000256" key="1">
    <source>
        <dbReference type="SAM" id="MobiDB-lite"/>
    </source>
</evidence>
<protein>
    <submittedName>
        <fullName evidence="3">Uncharacterized protein</fullName>
    </submittedName>
</protein>
<name>A0A3E2B471_9FIRM</name>
<dbReference type="PROSITE" id="PS51257">
    <property type="entry name" value="PROKAR_LIPOPROTEIN"/>
    <property type="match status" value="1"/>
</dbReference>
<keyword evidence="4" id="KW-1185">Reference proteome</keyword>
<dbReference type="AlphaFoldDB" id="A0A3E2B471"/>
<dbReference type="GeneID" id="97995103"/>
<dbReference type="Proteomes" id="UP000260649">
    <property type="component" value="Unassembled WGS sequence"/>
</dbReference>
<feature type="signal peptide" evidence="2">
    <location>
        <begin position="1"/>
        <end position="23"/>
    </location>
</feature>
<evidence type="ECO:0000313" key="4">
    <source>
        <dbReference type="Proteomes" id="UP000260649"/>
    </source>
</evidence>
<keyword evidence="2" id="KW-0732">Signal</keyword>
<dbReference type="EMBL" id="QQRQ01000006">
    <property type="protein sequence ID" value="RFT06822.1"/>
    <property type="molecule type" value="Genomic_DNA"/>
</dbReference>
<sequence length="191" mass="20602">MKKQRQKWVCFLAVLTLVLAVLCACGTQPEQEEEPAPVQETEPKGTEASAGNTVDMGDYVLTLPKDCTQQAREDGGLSFLCDGAPVGGVQTLDCPGADQVDWDDLTGYKEVLPTLWSQFLEEGEGTPDYIASPAAGSGADLEVSLVTDQRSESHYLFAAGDQVYDLWFSDPNPLPSYDVSGTVRSFALQSK</sequence>
<comment type="caution">
    <text evidence="3">The sequence shown here is derived from an EMBL/GenBank/DDBJ whole genome shotgun (WGS) entry which is preliminary data.</text>
</comment>
<reference evidence="3 4" key="1">
    <citation type="submission" date="2018-07" db="EMBL/GenBank/DDBJ databases">
        <title>GABA Modulating Bacteria of the Human Gut Microbiota.</title>
        <authorList>
            <person name="Strandwitz P."/>
            <person name="Kim K.H."/>
            <person name="Terekhova D."/>
            <person name="Liu J.K."/>
            <person name="Sharma A."/>
            <person name="Levering J."/>
            <person name="Mcdonald D."/>
            <person name="Dietrich D."/>
            <person name="Ramadhar T.R."/>
            <person name="Lekbua A."/>
            <person name="Mroue N."/>
            <person name="Liston C."/>
            <person name="Stewart E.J."/>
            <person name="Dubin M.J."/>
            <person name="Zengler K."/>
            <person name="Knight R."/>
            <person name="Gilbert J.A."/>
            <person name="Clardy J."/>
            <person name="Lewis K."/>
        </authorList>
    </citation>
    <scope>NUCLEOTIDE SEQUENCE [LARGE SCALE GENOMIC DNA]</scope>
    <source>
        <strain evidence="3 4">KLE1738</strain>
    </source>
</reference>
<feature type="region of interest" description="Disordered" evidence="1">
    <location>
        <begin position="30"/>
        <end position="53"/>
    </location>
</feature>
<gene>
    <name evidence="3" type="ORF">DV520_05055</name>
</gene>
<proteinExistence type="predicted"/>
<accession>A0A3E2B471</accession>
<evidence type="ECO:0000313" key="3">
    <source>
        <dbReference type="EMBL" id="RFT06822.1"/>
    </source>
</evidence>